<reference evidence="6" key="1">
    <citation type="submission" date="2016-01" db="EMBL/GenBank/DDBJ databases">
        <authorList>
            <person name="Peeters C."/>
        </authorList>
    </citation>
    <scope>NUCLEOTIDE SEQUENCE [LARGE SCALE GENOMIC DNA]</scope>
</reference>
<dbReference type="EMBL" id="FCNY02000006">
    <property type="protein sequence ID" value="SAL39047.1"/>
    <property type="molecule type" value="Genomic_DNA"/>
</dbReference>
<dbReference type="Pfam" id="PF00392">
    <property type="entry name" value="GntR"/>
    <property type="match status" value="1"/>
</dbReference>
<evidence type="ECO:0000256" key="1">
    <source>
        <dbReference type="ARBA" id="ARBA00023015"/>
    </source>
</evidence>
<feature type="domain" description="HTH gntR-type" evidence="4">
    <location>
        <begin position="32"/>
        <end position="100"/>
    </location>
</feature>
<proteinExistence type="predicted"/>
<dbReference type="PANTHER" id="PTHR43537:SF44">
    <property type="entry name" value="GNTR FAMILY REGULATORY PROTEIN"/>
    <property type="match status" value="1"/>
</dbReference>
<gene>
    <name evidence="5" type="ORF">AWB70_02897</name>
</gene>
<dbReference type="AlphaFoldDB" id="A0A158H4H5"/>
<dbReference type="GO" id="GO:0003700">
    <property type="term" value="F:DNA-binding transcription factor activity"/>
    <property type="evidence" value="ECO:0007669"/>
    <property type="project" value="InterPro"/>
</dbReference>
<dbReference type="Proteomes" id="UP000054740">
    <property type="component" value="Unassembled WGS sequence"/>
</dbReference>
<evidence type="ECO:0000313" key="6">
    <source>
        <dbReference type="Proteomes" id="UP000054740"/>
    </source>
</evidence>
<dbReference type="CDD" id="cd07377">
    <property type="entry name" value="WHTH_GntR"/>
    <property type="match status" value="1"/>
</dbReference>
<keyword evidence="3" id="KW-0804">Transcription</keyword>
<dbReference type="SMART" id="SM00895">
    <property type="entry name" value="FCD"/>
    <property type="match status" value="1"/>
</dbReference>
<evidence type="ECO:0000256" key="3">
    <source>
        <dbReference type="ARBA" id="ARBA00023163"/>
    </source>
</evidence>
<accession>A0A158H4H5</accession>
<sequence>MTLSPDFHADTLSTSSAAASADASAASPGTRRSLTAQLVDALRAQIDSKEMKPGSRLATEAEMVQRFGVSRTVVREALSRLQAAGFVETRHGIGTFVSEAGASPLLKLDPADVAGSIDALAILELRISLETECAGLAAMRCDAARLATMRSALADFAQSVGKAKDTIAPDLRFHMEIAHATNNRYFVEIMEHLGTRMIPRTRLTATPIPHDQYADYLMRVNREHEQIADAIERGDADSARTAMRLHLINSRERLRRAQASAE</sequence>
<dbReference type="SMART" id="SM00345">
    <property type="entry name" value="HTH_GNTR"/>
    <property type="match status" value="1"/>
</dbReference>
<dbReference type="Gene3D" id="1.20.120.530">
    <property type="entry name" value="GntR ligand-binding domain-like"/>
    <property type="match status" value="1"/>
</dbReference>
<dbReference type="InterPro" id="IPR036390">
    <property type="entry name" value="WH_DNA-bd_sf"/>
</dbReference>
<dbReference type="InterPro" id="IPR011711">
    <property type="entry name" value="GntR_C"/>
</dbReference>
<dbReference type="InterPro" id="IPR036388">
    <property type="entry name" value="WH-like_DNA-bd_sf"/>
</dbReference>
<organism evidence="5 6">
    <name type="scientific">Caballeronia cordobensis</name>
    <name type="common">Burkholderia cordobensis</name>
    <dbReference type="NCBI Taxonomy" id="1353886"/>
    <lineage>
        <taxon>Bacteria</taxon>
        <taxon>Pseudomonadati</taxon>
        <taxon>Pseudomonadota</taxon>
        <taxon>Betaproteobacteria</taxon>
        <taxon>Burkholderiales</taxon>
        <taxon>Burkholderiaceae</taxon>
        <taxon>Caballeronia</taxon>
    </lineage>
</organism>
<dbReference type="GO" id="GO:0003677">
    <property type="term" value="F:DNA binding"/>
    <property type="evidence" value="ECO:0007669"/>
    <property type="project" value="UniProtKB-KW"/>
</dbReference>
<dbReference type="PROSITE" id="PS50949">
    <property type="entry name" value="HTH_GNTR"/>
    <property type="match status" value="1"/>
</dbReference>
<name>A0A158H4H5_CABCO</name>
<dbReference type="Gene3D" id="1.10.10.10">
    <property type="entry name" value="Winged helix-like DNA-binding domain superfamily/Winged helix DNA-binding domain"/>
    <property type="match status" value="1"/>
</dbReference>
<keyword evidence="1" id="KW-0805">Transcription regulation</keyword>
<dbReference type="InterPro" id="IPR000524">
    <property type="entry name" value="Tscrpt_reg_HTH_GntR"/>
</dbReference>
<keyword evidence="2" id="KW-0238">DNA-binding</keyword>
<dbReference type="RefSeq" id="WP_082378197.1">
    <property type="nucleotide sequence ID" value="NZ_FCNY02000006.1"/>
</dbReference>
<dbReference type="SUPFAM" id="SSF46785">
    <property type="entry name" value="Winged helix' DNA-binding domain"/>
    <property type="match status" value="1"/>
</dbReference>
<dbReference type="InterPro" id="IPR008920">
    <property type="entry name" value="TF_FadR/GntR_C"/>
</dbReference>
<dbReference type="PRINTS" id="PR00035">
    <property type="entry name" value="HTHGNTR"/>
</dbReference>
<evidence type="ECO:0000259" key="4">
    <source>
        <dbReference type="PROSITE" id="PS50949"/>
    </source>
</evidence>
<dbReference type="PANTHER" id="PTHR43537">
    <property type="entry name" value="TRANSCRIPTIONAL REGULATOR, GNTR FAMILY"/>
    <property type="match status" value="1"/>
</dbReference>
<dbReference type="SUPFAM" id="SSF48008">
    <property type="entry name" value="GntR ligand-binding domain-like"/>
    <property type="match status" value="1"/>
</dbReference>
<dbReference type="Pfam" id="PF07729">
    <property type="entry name" value="FCD"/>
    <property type="match status" value="1"/>
</dbReference>
<protein>
    <submittedName>
        <fullName evidence="5">GntR family transcriptional regulator</fullName>
    </submittedName>
</protein>
<evidence type="ECO:0000313" key="5">
    <source>
        <dbReference type="EMBL" id="SAL39047.1"/>
    </source>
</evidence>
<evidence type="ECO:0000256" key="2">
    <source>
        <dbReference type="ARBA" id="ARBA00023125"/>
    </source>
</evidence>
<keyword evidence="6" id="KW-1185">Reference proteome</keyword>